<name>A0A1F7RX77_9BACT</name>
<gene>
    <name evidence="2" type="ORF">A2W05_10775</name>
</gene>
<proteinExistence type="predicted"/>
<sequence length="402" mass="46120">MSKIAVVDFLFNWPPDGGSRVDLKEIFSRISKFHEVKLFVPHFTRYYPRGEILEPIPLNIERIPFNRFNYNFFCVPIKIKKALERFSPDYVFIADGEHIKPYVVRALKKYNPILRFYTYDSFCIKDYGTFFKDGSVCLHCFLDTPLYCVCCTSKWLLKYKPRMAAHTFLTSMAFLPGFSGIIKEGLKSAGTIIVYNEFIKGIASKYNKNCMVIPSGVDTRLFEPCNNRMTSDIPVILMSGRIDDPQKGFNVLLTACKKLHDKGRIFKLLVTTEKKFEEPFIESAGWLTPKELPKLYHKADICIVPSIWQEPFGIVAVEAMACGKPVIASKIGGLLSIVDDGVNGFLFSPGNHDELASKIELLLEKPDLRHRMGTSAREKAEREYNWDKIVEKYYFPIFNITT</sequence>
<dbReference type="EMBL" id="MGDE01000106">
    <property type="protein sequence ID" value="OGL46051.1"/>
    <property type="molecule type" value="Genomic_DNA"/>
</dbReference>
<evidence type="ECO:0000259" key="1">
    <source>
        <dbReference type="Pfam" id="PF00534"/>
    </source>
</evidence>
<feature type="domain" description="Glycosyl transferase family 1" evidence="1">
    <location>
        <begin position="233"/>
        <end position="378"/>
    </location>
</feature>
<accession>A0A1F7RX77</accession>
<dbReference type="InterPro" id="IPR050194">
    <property type="entry name" value="Glycosyltransferase_grp1"/>
</dbReference>
<dbReference type="PANTHER" id="PTHR45947">
    <property type="entry name" value="SULFOQUINOVOSYL TRANSFERASE SQD2"/>
    <property type="match status" value="1"/>
</dbReference>
<comment type="caution">
    <text evidence="2">The sequence shown here is derived from an EMBL/GenBank/DDBJ whole genome shotgun (WGS) entry which is preliminary data.</text>
</comment>
<reference evidence="2 3" key="1">
    <citation type="journal article" date="2016" name="Nat. Commun.">
        <title>Thousands of microbial genomes shed light on interconnected biogeochemical processes in an aquifer system.</title>
        <authorList>
            <person name="Anantharaman K."/>
            <person name="Brown C.T."/>
            <person name="Hug L.A."/>
            <person name="Sharon I."/>
            <person name="Castelle C.J."/>
            <person name="Probst A.J."/>
            <person name="Thomas B.C."/>
            <person name="Singh A."/>
            <person name="Wilkins M.J."/>
            <person name="Karaoz U."/>
            <person name="Brodie E.L."/>
            <person name="Williams K.H."/>
            <person name="Hubbard S.S."/>
            <person name="Banfield J.F."/>
        </authorList>
    </citation>
    <scope>NUCLEOTIDE SEQUENCE [LARGE SCALE GENOMIC DNA]</scope>
</reference>
<dbReference type="PANTHER" id="PTHR45947:SF3">
    <property type="entry name" value="SULFOQUINOVOSYL TRANSFERASE SQD2"/>
    <property type="match status" value="1"/>
</dbReference>
<dbReference type="Pfam" id="PF00534">
    <property type="entry name" value="Glycos_transf_1"/>
    <property type="match status" value="1"/>
</dbReference>
<dbReference type="GO" id="GO:0016757">
    <property type="term" value="F:glycosyltransferase activity"/>
    <property type="evidence" value="ECO:0007669"/>
    <property type="project" value="InterPro"/>
</dbReference>
<dbReference type="CDD" id="cd03801">
    <property type="entry name" value="GT4_PimA-like"/>
    <property type="match status" value="1"/>
</dbReference>
<evidence type="ECO:0000313" key="3">
    <source>
        <dbReference type="Proteomes" id="UP000178797"/>
    </source>
</evidence>
<dbReference type="Gene3D" id="3.40.50.2000">
    <property type="entry name" value="Glycogen Phosphorylase B"/>
    <property type="match status" value="2"/>
</dbReference>
<dbReference type="InterPro" id="IPR001296">
    <property type="entry name" value="Glyco_trans_1"/>
</dbReference>
<dbReference type="AlphaFoldDB" id="A0A1F7RX77"/>
<evidence type="ECO:0000313" key="2">
    <source>
        <dbReference type="EMBL" id="OGL46051.1"/>
    </source>
</evidence>
<dbReference type="SUPFAM" id="SSF53756">
    <property type="entry name" value="UDP-Glycosyltransferase/glycogen phosphorylase"/>
    <property type="match status" value="1"/>
</dbReference>
<organism evidence="2 3">
    <name type="scientific">Candidatus Schekmanbacteria bacterium RBG_16_38_10</name>
    <dbReference type="NCBI Taxonomy" id="1817879"/>
    <lineage>
        <taxon>Bacteria</taxon>
        <taxon>Candidatus Schekmaniibacteriota</taxon>
    </lineage>
</organism>
<protein>
    <recommendedName>
        <fullName evidence="1">Glycosyl transferase family 1 domain-containing protein</fullName>
    </recommendedName>
</protein>
<dbReference type="Proteomes" id="UP000178797">
    <property type="component" value="Unassembled WGS sequence"/>
</dbReference>